<comment type="caution">
    <text evidence="6">The sequence shown here is derived from an EMBL/GenBank/DDBJ whole genome shotgun (WGS) entry which is preliminary data.</text>
</comment>
<dbReference type="Pfam" id="PF00072">
    <property type="entry name" value="Response_reg"/>
    <property type="match status" value="1"/>
</dbReference>
<keyword evidence="1 3" id="KW-0597">Phosphoprotein</keyword>
<dbReference type="PRINTS" id="PR00038">
    <property type="entry name" value="HTHLUXR"/>
</dbReference>
<organism evidence="6 7">
    <name type="scientific">Litorilituus lipolyticus</name>
    <dbReference type="NCBI Taxonomy" id="2491017"/>
    <lineage>
        <taxon>Bacteria</taxon>
        <taxon>Pseudomonadati</taxon>
        <taxon>Pseudomonadota</taxon>
        <taxon>Gammaproteobacteria</taxon>
        <taxon>Alteromonadales</taxon>
        <taxon>Colwelliaceae</taxon>
        <taxon>Litorilituus</taxon>
    </lineage>
</organism>
<dbReference type="PROSITE" id="PS50043">
    <property type="entry name" value="HTH_LUXR_2"/>
    <property type="match status" value="1"/>
</dbReference>
<dbReference type="SUPFAM" id="SSF52172">
    <property type="entry name" value="CheY-like"/>
    <property type="match status" value="1"/>
</dbReference>
<gene>
    <name evidence="6" type="ORF">EPA86_12500</name>
</gene>
<dbReference type="CDD" id="cd17535">
    <property type="entry name" value="REC_NarL-like"/>
    <property type="match status" value="1"/>
</dbReference>
<dbReference type="InterPro" id="IPR011006">
    <property type="entry name" value="CheY-like_superfamily"/>
</dbReference>
<evidence type="ECO:0000256" key="1">
    <source>
        <dbReference type="ARBA" id="ARBA00022553"/>
    </source>
</evidence>
<feature type="domain" description="HTH luxR-type" evidence="4">
    <location>
        <begin position="140"/>
        <end position="205"/>
    </location>
</feature>
<dbReference type="InterPro" id="IPR001789">
    <property type="entry name" value="Sig_transdc_resp-reg_receiver"/>
</dbReference>
<dbReference type="SUPFAM" id="SSF46894">
    <property type="entry name" value="C-terminal effector domain of the bipartite response regulators"/>
    <property type="match status" value="1"/>
</dbReference>
<dbReference type="CDD" id="cd06170">
    <property type="entry name" value="LuxR_C_like"/>
    <property type="match status" value="1"/>
</dbReference>
<evidence type="ECO:0000313" key="7">
    <source>
        <dbReference type="Proteomes" id="UP000315303"/>
    </source>
</evidence>
<evidence type="ECO:0000259" key="5">
    <source>
        <dbReference type="PROSITE" id="PS50110"/>
    </source>
</evidence>
<dbReference type="InterPro" id="IPR016032">
    <property type="entry name" value="Sig_transdc_resp-reg_C-effctor"/>
</dbReference>
<dbReference type="GO" id="GO:0006355">
    <property type="term" value="P:regulation of DNA-templated transcription"/>
    <property type="evidence" value="ECO:0007669"/>
    <property type="project" value="InterPro"/>
</dbReference>
<reference evidence="6 7" key="1">
    <citation type="submission" date="2019-01" db="EMBL/GenBank/DDBJ databases">
        <title>Litorilituus lipolytica sp. nov., isolated from intertidal sand of the Yellow Sea in China.</title>
        <authorList>
            <person name="Liu A."/>
        </authorList>
    </citation>
    <scope>NUCLEOTIDE SEQUENCE [LARGE SCALE GENOMIC DNA]</scope>
    <source>
        <strain evidence="6 7">RZ04</strain>
    </source>
</reference>
<dbReference type="AlphaFoldDB" id="A0A502KQC0"/>
<dbReference type="EMBL" id="SAWY01000027">
    <property type="protein sequence ID" value="TPH13930.1"/>
    <property type="molecule type" value="Genomic_DNA"/>
</dbReference>
<feature type="modified residue" description="4-aspartylphosphate" evidence="3">
    <location>
        <position position="53"/>
    </location>
</feature>
<dbReference type="PROSITE" id="PS50110">
    <property type="entry name" value="RESPONSE_REGULATORY"/>
    <property type="match status" value="1"/>
</dbReference>
<accession>A0A502KQC0</accession>
<dbReference type="InterPro" id="IPR000792">
    <property type="entry name" value="Tscrpt_reg_LuxR_C"/>
</dbReference>
<dbReference type="SMART" id="SM00421">
    <property type="entry name" value="HTH_LUXR"/>
    <property type="match status" value="1"/>
</dbReference>
<keyword evidence="7" id="KW-1185">Reference proteome</keyword>
<protein>
    <submittedName>
        <fullName evidence="6">Response regulator transcription factor</fullName>
    </submittedName>
</protein>
<dbReference type="Pfam" id="PF00196">
    <property type="entry name" value="GerE"/>
    <property type="match status" value="1"/>
</dbReference>
<dbReference type="RefSeq" id="WP_140604088.1">
    <property type="nucleotide sequence ID" value="NZ_SAWY01000027.1"/>
</dbReference>
<keyword evidence="2" id="KW-0238">DNA-binding</keyword>
<dbReference type="PANTHER" id="PTHR45566:SF2">
    <property type="entry name" value="NARL SUBFAMILY"/>
    <property type="match status" value="1"/>
</dbReference>
<dbReference type="Gene3D" id="3.40.50.2300">
    <property type="match status" value="1"/>
</dbReference>
<dbReference type="PANTHER" id="PTHR45566">
    <property type="entry name" value="HTH-TYPE TRANSCRIPTIONAL REGULATOR YHJB-RELATED"/>
    <property type="match status" value="1"/>
</dbReference>
<dbReference type="SMART" id="SM00448">
    <property type="entry name" value="REC"/>
    <property type="match status" value="1"/>
</dbReference>
<dbReference type="Proteomes" id="UP000315303">
    <property type="component" value="Unassembled WGS sequence"/>
</dbReference>
<name>A0A502KQC0_9GAMM</name>
<evidence type="ECO:0000313" key="6">
    <source>
        <dbReference type="EMBL" id="TPH13930.1"/>
    </source>
</evidence>
<dbReference type="InterPro" id="IPR051015">
    <property type="entry name" value="EvgA-like"/>
</dbReference>
<evidence type="ECO:0000256" key="2">
    <source>
        <dbReference type="ARBA" id="ARBA00023125"/>
    </source>
</evidence>
<dbReference type="OrthoDB" id="9796655at2"/>
<feature type="domain" description="Response regulatory" evidence="5">
    <location>
        <begin position="2"/>
        <end position="118"/>
    </location>
</feature>
<dbReference type="GO" id="GO:0000160">
    <property type="term" value="P:phosphorelay signal transduction system"/>
    <property type="evidence" value="ECO:0007669"/>
    <property type="project" value="InterPro"/>
</dbReference>
<evidence type="ECO:0000256" key="3">
    <source>
        <dbReference type="PROSITE-ProRule" id="PRU00169"/>
    </source>
</evidence>
<sequence>MDIALIDDHSIVREGFKRLLELEQGYKVVLEASSFNEAICSIDKAQLDIVILDLSLPDKNGLHLIPVIKSNMPKAKIIIVSMYDSDPYVTDAIDAGANAYISKNNASEELFEAIDNVVNGNSFLGADIIKNIRFDNNKLEQSKVKQLTSREHDIFCLLATGYSIKAISSNLNIMPKTVHAHKANILAKLEVQESFELLKIALKSNSICPDKLISS</sequence>
<dbReference type="InterPro" id="IPR058245">
    <property type="entry name" value="NreC/VraR/RcsB-like_REC"/>
</dbReference>
<evidence type="ECO:0000259" key="4">
    <source>
        <dbReference type="PROSITE" id="PS50043"/>
    </source>
</evidence>
<dbReference type="GO" id="GO:0003677">
    <property type="term" value="F:DNA binding"/>
    <property type="evidence" value="ECO:0007669"/>
    <property type="project" value="UniProtKB-KW"/>
</dbReference>
<proteinExistence type="predicted"/>